<evidence type="ECO:0000256" key="2">
    <source>
        <dbReference type="ARBA" id="ARBA00023125"/>
    </source>
</evidence>
<keyword evidence="3" id="KW-0804">Transcription</keyword>
<dbReference type="GO" id="GO:0003700">
    <property type="term" value="F:DNA-binding transcription factor activity"/>
    <property type="evidence" value="ECO:0007669"/>
    <property type="project" value="InterPro"/>
</dbReference>
<dbReference type="InterPro" id="IPR008920">
    <property type="entry name" value="TF_FadR/GntR_C"/>
</dbReference>
<dbReference type="Gene3D" id="1.10.10.10">
    <property type="entry name" value="Winged helix-like DNA-binding domain superfamily/Winged helix DNA-binding domain"/>
    <property type="match status" value="1"/>
</dbReference>
<keyword evidence="6" id="KW-1185">Reference proteome</keyword>
<name>A0A1G7LGP1_9BACL</name>
<evidence type="ECO:0000256" key="1">
    <source>
        <dbReference type="ARBA" id="ARBA00023015"/>
    </source>
</evidence>
<accession>A0A1G7LGP1</accession>
<dbReference type="PRINTS" id="PR00035">
    <property type="entry name" value="HTHGNTR"/>
</dbReference>
<dbReference type="PANTHER" id="PTHR43537:SF24">
    <property type="entry name" value="GLUCONATE OPERON TRANSCRIPTIONAL REPRESSOR"/>
    <property type="match status" value="1"/>
</dbReference>
<dbReference type="AlphaFoldDB" id="A0A1G7LGP1"/>
<evidence type="ECO:0000259" key="4">
    <source>
        <dbReference type="PROSITE" id="PS50949"/>
    </source>
</evidence>
<dbReference type="SMART" id="SM00345">
    <property type="entry name" value="HTH_GNTR"/>
    <property type="match status" value="1"/>
</dbReference>
<dbReference type="Pfam" id="PF00392">
    <property type="entry name" value="GntR"/>
    <property type="match status" value="1"/>
</dbReference>
<dbReference type="InterPro" id="IPR000524">
    <property type="entry name" value="Tscrpt_reg_HTH_GntR"/>
</dbReference>
<reference evidence="5 6" key="1">
    <citation type="submission" date="2016-10" db="EMBL/GenBank/DDBJ databases">
        <authorList>
            <person name="de Groot N.N."/>
        </authorList>
    </citation>
    <scope>NUCLEOTIDE SEQUENCE [LARGE SCALE GENOMIC DNA]</scope>
    <source>
        <strain evidence="5 6">DSM 28129</strain>
    </source>
</reference>
<dbReference type="PROSITE" id="PS50949">
    <property type="entry name" value="HTH_GNTR"/>
    <property type="match status" value="1"/>
</dbReference>
<gene>
    <name evidence="5" type="ORF">SAMN04488542_111119</name>
</gene>
<dbReference type="EMBL" id="FNBG01000011">
    <property type="protein sequence ID" value="SDF48591.1"/>
    <property type="molecule type" value="Genomic_DNA"/>
</dbReference>
<keyword evidence="1" id="KW-0805">Transcription regulation</keyword>
<evidence type="ECO:0000256" key="3">
    <source>
        <dbReference type="ARBA" id="ARBA00023163"/>
    </source>
</evidence>
<keyword evidence="2" id="KW-0238">DNA-binding</keyword>
<dbReference type="Proteomes" id="UP000198972">
    <property type="component" value="Unassembled WGS sequence"/>
</dbReference>
<proteinExistence type="predicted"/>
<dbReference type="CDD" id="cd07377">
    <property type="entry name" value="WHTH_GntR"/>
    <property type="match status" value="1"/>
</dbReference>
<dbReference type="STRING" id="670482.SAMN04488542_111119"/>
<dbReference type="Gene3D" id="1.20.120.530">
    <property type="entry name" value="GntR ligand-binding domain-like"/>
    <property type="match status" value="1"/>
</dbReference>
<dbReference type="GO" id="GO:0003677">
    <property type="term" value="F:DNA binding"/>
    <property type="evidence" value="ECO:0007669"/>
    <property type="project" value="UniProtKB-KW"/>
</dbReference>
<organism evidence="5 6">
    <name type="scientific">Fontibacillus panacisegetis</name>
    <dbReference type="NCBI Taxonomy" id="670482"/>
    <lineage>
        <taxon>Bacteria</taxon>
        <taxon>Bacillati</taxon>
        <taxon>Bacillota</taxon>
        <taxon>Bacilli</taxon>
        <taxon>Bacillales</taxon>
        <taxon>Paenibacillaceae</taxon>
        <taxon>Fontibacillus</taxon>
    </lineage>
</organism>
<dbReference type="InterPro" id="IPR011711">
    <property type="entry name" value="GntR_C"/>
</dbReference>
<dbReference type="SUPFAM" id="SSF48008">
    <property type="entry name" value="GntR ligand-binding domain-like"/>
    <property type="match status" value="1"/>
</dbReference>
<dbReference type="RefSeq" id="WP_091230037.1">
    <property type="nucleotide sequence ID" value="NZ_FNBG01000011.1"/>
</dbReference>
<dbReference type="PANTHER" id="PTHR43537">
    <property type="entry name" value="TRANSCRIPTIONAL REGULATOR, GNTR FAMILY"/>
    <property type="match status" value="1"/>
</dbReference>
<dbReference type="Pfam" id="PF07729">
    <property type="entry name" value="FCD"/>
    <property type="match status" value="1"/>
</dbReference>
<dbReference type="SMART" id="SM00895">
    <property type="entry name" value="FCD"/>
    <property type="match status" value="1"/>
</dbReference>
<dbReference type="OrthoDB" id="368257at2"/>
<evidence type="ECO:0000313" key="5">
    <source>
        <dbReference type="EMBL" id="SDF48591.1"/>
    </source>
</evidence>
<evidence type="ECO:0000313" key="6">
    <source>
        <dbReference type="Proteomes" id="UP000198972"/>
    </source>
</evidence>
<feature type="domain" description="HTH gntR-type" evidence="4">
    <location>
        <begin position="11"/>
        <end position="82"/>
    </location>
</feature>
<dbReference type="SUPFAM" id="SSF46785">
    <property type="entry name" value="Winged helix' DNA-binding domain"/>
    <property type="match status" value="1"/>
</dbReference>
<protein>
    <submittedName>
        <fullName evidence="5">Transcriptional regulator, GntR family</fullName>
    </submittedName>
</protein>
<sequence length="223" mass="25266">MKYPTTWLQGSSLGEAIACELRLQIIDGSIKPGEVLSENSIAAKFGTSRSPVREALKTLSSEGLISLKRMGVEVIGLKLKDVDELYDVRYLIESFAWRHLAQNDPAKIISQLHQIVDKMQLAAKHHDVVEFAFQDIAFHELIIAEAKHSRIWHLWSSIRQIVMTVLLITTKKIFSQGEDKINLVINKHRTLLHGLESRDPAVISARIEEYFADSHQTIHSSIH</sequence>
<dbReference type="InterPro" id="IPR036390">
    <property type="entry name" value="WH_DNA-bd_sf"/>
</dbReference>
<dbReference type="InterPro" id="IPR036388">
    <property type="entry name" value="WH-like_DNA-bd_sf"/>
</dbReference>